<dbReference type="Pfam" id="PF00561">
    <property type="entry name" value="Abhydrolase_1"/>
    <property type="match status" value="1"/>
</dbReference>
<keyword evidence="8" id="KW-1185">Reference proteome</keyword>
<dbReference type="PANTHER" id="PTHR43248">
    <property type="entry name" value="2-SUCCINYL-6-HYDROXY-2,4-CYCLOHEXADIENE-1-CARBOXYLATE SYNTHASE"/>
    <property type="match status" value="1"/>
</dbReference>
<evidence type="ECO:0000259" key="5">
    <source>
        <dbReference type="Pfam" id="PF00561"/>
    </source>
</evidence>
<feature type="domain" description="Peptidase S33 tripeptidyl aminopeptidase-like C-terminal" evidence="6">
    <location>
        <begin position="417"/>
        <end position="513"/>
    </location>
</feature>
<feature type="signal peptide" evidence="4">
    <location>
        <begin position="1"/>
        <end position="20"/>
    </location>
</feature>
<feature type="region of interest" description="Disordered" evidence="3">
    <location>
        <begin position="518"/>
        <end position="542"/>
    </location>
</feature>
<reference evidence="7 8" key="1">
    <citation type="journal article" date="2024" name="J Genomics">
        <title>Draft genome sequencing and assembly of Favolaschia claudopus CIRM-BRFM 2984 isolated from oak limbs.</title>
        <authorList>
            <person name="Navarro D."/>
            <person name="Drula E."/>
            <person name="Chaduli D."/>
            <person name="Cazenave R."/>
            <person name="Ahrendt S."/>
            <person name="Wang J."/>
            <person name="Lipzen A."/>
            <person name="Daum C."/>
            <person name="Barry K."/>
            <person name="Grigoriev I.V."/>
            <person name="Favel A."/>
            <person name="Rosso M.N."/>
            <person name="Martin F."/>
        </authorList>
    </citation>
    <scope>NUCLEOTIDE SEQUENCE [LARGE SCALE GENOMIC DNA]</scope>
    <source>
        <strain evidence="7 8">CIRM-BRFM 2984</strain>
    </source>
</reference>
<comment type="similarity">
    <text evidence="1">Belongs to the peptidase S33 family.</text>
</comment>
<evidence type="ECO:0000313" key="8">
    <source>
        <dbReference type="Proteomes" id="UP001362999"/>
    </source>
</evidence>
<feature type="chain" id="PRO_5043373422" evidence="4">
    <location>
        <begin position="21"/>
        <end position="566"/>
    </location>
</feature>
<dbReference type="Gene3D" id="3.40.50.1820">
    <property type="entry name" value="alpha/beta hydrolase"/>
    <property type="match status" value="1"/>
</dbReference>
<dbReference type="EMBL" id="JAWWNJ010000001">
    <property type="protein sequence ID" value="KAK7064983.1"/>
    <property type="molecule type" value="Genomic_DNA"/>
</dbReference>
<accession>A0AAW0EJQ9</accession>
<dbReference type="PANTHER" id="PTHR43248:SF25">
    <property type="entry name" value="AB HYDROLASE-1 DOMAIN-CONTAINING PROTEIN-RELATED"/>
    <property type="match status" value="1"/>
</dbReference>
<sequence length="566" mass="60868">MAPTFLVILSAFLLAQSISAQAPPSFRWDHLKPSKNLDWTSCYGSFQCTRLEVPLDYSDKSVGKAALAVIRLPANVSKAEYRGPILFNPGGPGGSGVDTLVTAGPGLQMLFGNEYDIVSFDPRGVSYSTPVASFFLTDAERAVWNAGSLPTSLNASSDSLEHDFARAKLLGQLAAQRDTTKILKYMTTDNVARDMLLMTQKFGFGKLKYYGISYGSILGATFAAMFPDKVERILIDGVLDADAWYNANLTIEATDTDKVLQSFFDGCVTAGPDLCAFYEPTADAISNRLAALTQTIRANPVPVISPVAYGIVDYSLLRNTLFTSLYVPYILFGPLAQGLAALEKGDGSILFSILAQQQPPFQCDCSSDPVPFHLNNPEAVLGVLCGDGVDVTDTVDELRAFYLNAAKTSQFVEFLVGSNRVSCAGWKVHREGRFKAPVGAPNTSFPLLLLTTSADPVAPKAAALKTLAGFPGSVIFEQNSPGHTSMTAPSLCTSNYFRQYFRNGTLPEPGTVCQVDAQLFAPPPPSGPGRRRDRTLSEGDGDEEMLAALKLIGDAVRPVISRKVGR</sequence>
<dbReference type="SUPFAM" id="SSF53474">
    <property type="entry name" value="alpha/beta-Hydrolases"/>
    <property type="match status" value="1"/>
</dbReference>
<comment type="caution">
    <text evidence="7">The sequence shown here is derived from an EMBL/GenBank/DDBJ whole genome shotgun (WGS) entry which is preliminary data.</text>
</comment>
<dbReference type="Proteomes" id="UP001362999">
    <property type="component" value="Unassembled WGS sequence"/>
</dbReference>
<name>A0AAW0EJQ9_9AGAR</name>
<dbReference type="Pfam" id="PF08386">
    <property type="entry name" value="Abhydrolase_4"/>
    <property type="match status" value="1"/>
</dbReference>
<dbReference type="AlphaFoldDB" id="A0AAW0EJQ9"/>
<proteinExistence type="inferred from homology"/>
<keyword evidence="2 7" id="KW-0378">Hydrolase</keyword>
<evidence type="ECO:0000256" key="4">
    <source>
        <dbReference type="SAM" id="SignalP"/>
    </source>
</evidence>
<dbReference type="InterPro" id="IPR051601">
    <property type="entry name" value="Serine_prot/Carboxylest_S33"/>
</dbReference>
<gene>
    <name evidence="7" type="ORF">R3P38DRAFT_2827368</name>
</gene>
<dbReference type="GO" id="GO:0016787">
    <property type="term" value="F:hydrolase activity"/>
    <property type="evidence" value="ECO:0007669"/>
    <property type="project" value="UniProtKB-KW"/>
</dbReference>
<evidence type="ECO:0000259" key="6">
    <source>
        <dbReference type="Pfam" id="PF08386"/>
    </source>
</evidence>
<dbReference type="InterPro" id="IPR029058">
    <property type="entry name" value="AB_hydrolase_fold"/>
</dbReference>
<organism evidence="7 8">
    <name type="scientific">Favolaschia claudopus</name>
    <dbReference type="NCBI Taxonomy" id="2862362"/>
    <lineage>
        <taxon>Eukaryota</taxon>
        <taxon>Fungi</taxon>
        <taxon>Dikarya</taxon>
        <taxon>Basidiomycota</taxon>
        <taxon>Agaricomycotina</taxon>
        <taxon>Agaricomycetes</taxon>
        <taxon>Agaricomycetidae</taxon>
        <taxon>Agaricales</taxon>
        <taxon>Marasmiineae</taxon>
        <taxon>Mycenaceae</taxon>
        <taxon>Favolaschia</taxon>
    </lineage>
</organism>
<evidence type="ECO:0000313" key="7">
    <source>
        <dbReference type="EMBL" id="KAK7064983.1"/>
    </source>
</evidence>
<evidence type="ECO:0000256" key="1">
    <source>
        <dbReference type="ARBA" id="ARBA00010088"/>
    </source>
</evidence>
<evidence type="ECO:0000256" key="2">
    <source>
        <dbReference type="ARBA" id="ARBA00022801"/>
    </source>
</evidence>
<evidence type="ECO:0000256" key="3">
    <source>
        <dbReference type="SAM" id="MobiDB-lite"/>
    </source>
</evidence>
<feature type="domain" description="AB hydrolase-1" evidence="5">
    <location>
        <begin position="84"/>
        <end position="244"/>
    </location>
</feature>
<keyword evidence="4" id="KW-0732">Signal</keyword>
<dbReference type="InterPro" id="IPR013595">
    <property type="entry name" value="Pept_S33_TAP-like_C"/>
</dbReference>
<dbReference type="InterPro" id="IPR000073">
    <property type="entry name" value="AB_hydrolase_1"/>
</dbReference>
<protein>
    <submittedName>
        <fullName evidence="7">AB hydrolase-1 domain-containing protein</fullName>
    </submittedName>
</protein>